<protein>
    <submittedName>
        <fullName evidence="2">Aste57867_6425 protein</fullName>
    </submittedName>
</protein>
<name>A0A485KFS0_9STRA</name>
<accession>A0A485KFS0</accession>
<proteinExistence type="predicted"/>
<sequence>MSQISSSDVSFSDPSTEEFRYQRIENESAFEFMWKAEKAHLMSKQYCDKYPSCKKFKADKNKIRALSRTMHGYFDALDRPIPLFKLDAESVEEQAVDGRHKVTLKVRVLNHECKNAVFGRLKDGYSRTDDPLIMKTYVRVENPNTFCHCLE</sequence>
<keyword evidence="3" id="KW-1185">Reference proteome</keyword>
<dbReference type="EMBL" id="VJMH01002604">
    <property type="protein sequence ID" value="KAF0708184.1"/>
    <property type="molecule type" value="Genomic_DNA"/>
</dbReference>
<dbReference type="EMBL" id="CAADRA010002606">
    <property type="protein sequence ID" value="VFT83418.1"/>
    <property type="molecule type" value="Genomic_DNA"/>
</dbReference>
<reference evidence="1" key="2">
    <citation type="submission" date="2019-06" db="EMBL/GenBank/DDBJ databases">
        <title>Genomics analysis of Aphanomyces spp. identifies a new class of oomycete effector associated with host adaptation.</title>
        <authorList>
            <person name="Gaulin E."/>
        </authorList>
    </citation>
    <scope>NUCLEOTIDE SEQUENCE</scope>
    <source>
        <strain evidence="1">CBS 578.67</strain>
    </source>
</reference>
<reference evidence="2 3" key="1">
    <citation type="submission" date="2019-03" db="EMBL/GenBank/DDBJ databases">
        <authorList>
            <person name="Gaulin E."/>
            <person name="Dumas B."/>
        </authorList>
    </citation>
    <scope>NUCLEOTIDE SEQUENCE [LARGE SCALE GENOMIC DNA]</scope>
    <source>
        <strain evidence="2">CBS 568.67</strain>
    </source>
</reference>
<organism evidence="2 3">
    <name type="scientific">Aphanomyces stellatus</name>
    <dbReference type="NCBI Taxonomy" id="120398"/>
    <lineage>
        <taxon>Eukaryota</taxon>
        <taxon>Sar</taxon>
        <taxon>Stramenopiles</taxon>
        <taxon>Oomycota</taxon>
        <taxon>Saprolegniomycetes</taxon>
        <taxon>Saprolegniales</taxon>
        <taxon>Verrucalvaceae</taxon>
        <taxon>Aphanomyces</taxon>
    </lineage>
</organism>
<evidence type="ECO:0000313" key="3">
    <source>
        <dbReference type="Proteomes" id="UP000332933"/>
    </source>
</evidence>
<dbReference type="Proteomes" id="UP000332933">
    <property type="component" value="Unassembled WGS sequence"/>
</dbReference>
<dbReference type="AlphaFoldDB" id="A0A485KFS0"/>
<gene>
    <name evidence="2" type="primary">Aste57867_6425</name>
    <name evidence="1" type="ORF">As57867_006409</name>
    <name evidence="2" type="ORF">ASTE57867_6425</name>
</gene>
<dbReference type="OrthoDB" id="167134at2759"/>
<evidence type="ECO:0000313" key="2">
    <source>
        <dbReference type="EMBL" id="VFT83418.1"/>
    </source>
</evidence>
<evidence type="ECO:0000313" key="1">
    <source>
        <dbReference type="EMBL" id="KAF0708184.1"/>
    </source>
</evidence>